<keyword evidence="4 7" id="KW-1133">Transmembrane helix</keyword>
<evidence type="ECO:0000313" key="11">
    <source>
        <dbReference type="Proteomes" id="UP000077405"/>
    </source>
</evidence>
<protein>
    <submittedName>
        <fullName evidence="10">Multidrug ABC transporter substrate-binding protein</fullName>
    </submittedName>
</protein>
<evidence type="ECO:0000256" key="5">
    <source>
        <dbReference type="ARBA" id="ARBA00023136"/>
    </source>
</evidence>
<organism evidence="10 11">
    <name type="scientific">Azospirillum humicireducens</name>
    <dbReference type="NCBI Taxonomy" id="1226968"/>
    <lineage>
        <taxon>Bacteria</taxon>
        <taxon>Pseudomonadati</taxon>
        <taxon>Pseudomonadota</taxon>
        <taxon>Alphaproteobacteria</taxon>
        <taxon>Rhodospirillales</taxon>
        <taxon>Azospirillaceae</taxon>
        <taxon>Azospirillum</taxon>
    </lineage>
</organism>
<dbReference type="InterPro" id="IPR050250">
    <property type="entry name" value="Macrolide_Exporter_MacB"/>
</dbReference>
<sequence length="410" mass="43154">MTAWDALRAALDSLKANPLRSALTMLGIVIGVAAVIAMVAVGAGARDQVLRQIASLGTNLIMVGQGSVVRSGVKLGAGTASTLTEDDALAVLAEIPGVVVTAPSVRWGLQIVAGNQNWGTVLFGVTPDYMDARDWTVATGRGLSDEDVAQANKVVVLGQTVVRNLFGGGDPIGETVRVFSTPMTVVGVLAEKGQNTQGQDQDDVIFVPLSTAKRNIPGMAKSNPRFIHTMVVKMRDGADMAEAQAQIRDLLRQRHRLIPGQDDDFWMRDLSEVSATRDASSRALSFLLAAVAAVSLLVGGIGIMNIMLVSVTERTREIGLRLAIGARRRDILVQFLIESTTLSLIGAAVGVALGIAAAMGVAALAGWPTLIRIDSVVLAVVVSGLIGVFFGLYPARRAALLNPIEALRHE</sequence>
<comment type="similarity">
    <text evidence="6">Belongs to the ABC-4 integral membrane protein family.</text>
</comment>
<dbReference type="GO" id="GO:0005886">
    <property type="term" value="C:plasma membrane"/>
    <property type="evidence" value="ECO:0007669"/>
    <property type="project" value="UniProtKB-SubCell"/>
</dbReference>
<feature type="domain" description="MacB-like periplasmic core" evidence="9">
    <location>
        <begin position="21"/>
        <end position="249"/>
    </location>
</feature>
<evidence type="ECO:0000256" key="1">
    <source>
        <dbReference type="ARBA" id="ARBA00004651"/>
    </source>
</evidence>
<feature type="transmembrane region" description="Helical" evidence="7">
    <location>
        <begin position="371"/>
        <end position="393"/>
    </location>
</feature>
<dbReference type="KEGG" id="ahu:A6A40_05710"/>
<dbReference type="PANTHER" id="PTHR30572:SF4">
    <property type="entry name" value="ABC TRANSPORTER PERMEASE YTRF"/>
    <property type="match status" value="1"/>
</dbReference>
<keyword evidence="2" id="KW-1003">Cell membrane</keyword>
<evidence type="ECO:0000256" key="2">
    <source>
        <dbReference type="ARBA" id="ARBA00022475"/>
    </source>
</evidence>
<gene>
    <name evidence="10" type="ORF">A6A40_05710</name>
</gene>
<keyword evidence="11" id="KW-1185">Reference proteome</keyword>
<dbReference type="AlphaFoldDB" id="A0A160JF24"/>
<feature type="domain" description="ABC3 transporter permease C-terminal" evidence="8">
    <location>
        <begin position="290"/>
        <end position="402"/>
    </location>
</feature>
<proteinExistence type="inferred from homology"/>
<name>A0A160JF24_9PROT</name>
<evidence type="ECO:0000256" key="4">
    <source>
        <dbReference type="ARBA" id="ARBA00022989"/>
    </source>
</evidence>
<keyword evidence="5 7" id="KW-0472">Membrane</keyword>
<feature type="transmembrane region" description="Helical" evidence="7">
    <location>
        <begin position="286"/>
        <end position="311"/>
    </location>
</feature>
<dbReference type="Pfam" id="PF02687">
    <property type="entry name" value="FtsX"/>
    <property type="match status" value="1"/>
</dbReference>
<dbReference type="RefSeq" id="WP_063634544.1">
    <property type="nucleotide sequence ID" value="NZ_CP015285.1"/>
</dbReference>
<evidence type="ECO:0000256" key="3">
    <source>
        <dbReference type="ARBA" id="ARBA00022692"/>
    </source>
</evidence>
<feature type="transmembrane region" description="Helical" evidence="7">
    <location>
        <begin position="332"/>
        <end position="365"/>
    </location>
</feature>
<dbReference type="InterPro" id="IPR003838">
    <property type="entry name" value="ABC3_permease_C"/>
</dbReference>
<dbReference type="EMBL" id="CP015285">
    <property type="protein sequence ID" value="ANC91439.1"/>
    <property type="molecule type" value="Genomic_DNA"/>
</dbReference>
<keyword evidence="3 7" id="KW-0812">Transmembrane</keyword>
<feature type="transmembrane region" description="Helical" evidence="7">
    <location>
        <begin position="21"/>
        <end position="45"/>
    </location>
</feature>
<comment type="subcellular location">
    <subcellularLocation>
        <location evidence="1">Cell membrane</location>
        <topology evidence="1">Multi-pass membrane protein</topology>
    </subcellularLocation>
</comment>
<dbReference type="OrthoDB" id="9770036at2"/>
<dbReference type="Proteomes" id="UP000077405">
    <property type="component" value="Chromosome"/>
</dbReference>
<dbReference type="GO" id="GO:0022857">
    <property type="term" value="F:transmembrane transporter activity"/>
    <property type="evidence" value="ECO:0007669"/>
    <property type="project" value="TreeGrafter"/>
</dbReference>
<evidence type="ECO:0000259" key="8">
    <source>
        <dbReference type="Pfam" id="PF02687"/>
    </source>
</evidence>
<reference evidence="10 11" key="1">
    <citation type="journal article" date="2013" name="Int. J. Syst. Evol. Microbiol.">
        <title>Azospirillum humicireducens sp. nov., a nitrogen-fixing bacterium isolated from a microbial fuel cell.</title>
        <authorList>
            <person name="Zhou S."/>
            <person name="Han L."/>
            <person name="Wang Y."/>
            <person name="Yang G."/>
            <person name="Zhuang L."/>
            <person name="Hu P."/>
        </authorList>
    </citation>
    <scope>NUCLEOTIDE SEQUENCE [LARGE SCALE GENOMIC DNA]</scope>
    <source>
        <strain evidence="10 11">SgZ-5</strain>
    </source>
</reference>
<evidence type="ECO:0000256" key="7">
    <source>
        <dbReference type="SAM" id="Phobius"/>
    </source>
</evidence>
<accession>A0A160JF24</accession>
<dbReference type="PANTHER" id="PTHR30572">
    <property type="entry name" value="MEMBRANE COMPONENT OF TRANSPORTER-RELATED"/>
    <property type="match status" value="1"/>
</dbReference>
<dbReference type="STRING" id="1226968.A6A40_05710"/>
<dbReference type="InterPro" id="IPR025857">
    <property type="entry name" value="MacB_PCD"/>
</dbReference>
<dbReference type="Pfam" id="PF12704">
    <property type="entry name" value="MacB_PCD"/>
    <property type="match status" value="1"/>
</dbReference>
<evidence type="ECO:0000259" key="9">
    <source>
        <dbReference type="Pfam" id="PF12704"/>
    </source>
</evidence>
<evidence type="ECO:0000256" key="6">
    <source>
        <dbReference type="ARBA" id="ARBA00038076"/>
    </source>
</evidence>
<evidence type="ECO:0000313" key="10">
    <source>
        <dbReference type="EMBL" id="ANC91439.1"/>
    </source>
</evidence>